<evidence type="ECO:0000256" key="2">
    <source>
        <dbReference type="SAM" id="SignalP"/>
    </source>
</evidence>
<organism evidence="4 5">
    <name type="scientific">Crateriforma conspicua</name>
    <dbReference type="NCBI Taxonomy" id="2527996"/>
    <lineage>
        <taxon>Bacteria</taxon>
        <taxon>Pseudomonadati</taxon>
        <taxon>Planctomycetota</taxon>
        <taxon>Planctomycetia</taxon>
        <taxon>Planctomycetales</taxon>
        <taxon>Planctomycetaceae</taxon>
        <taxon>Crateriforma</taxon>
    </lineage>
</organism>
<dbReference type="InterPro" id="IPR051172">
    <property type="entry name" value="Chlamydia_OmcB"/>
</dbReference>
<dbReference type="AlphaFoldDB" id="A0A5C5Y4K2"/>
<feature type="chain" id="PRO_5022658604" evidence="2">
    <location>
        <begin position="24"/>
        <end position="562"/>
    </location>
</feature>
<dbReference type="InterPro" id="IPR013783">
    <property type="entry name" value="Ig-like_fold"/>
</dbReference>
<dbReference type="Pfam" id="PF01345">
    <property type="entry name" value="DUF11"/>
    <property type="match status" value="1"/>
</dbReference>
<dbReference type="PANTHER" id="PTHR34819:SF4">
    <property type="entry name" value="LARGE CYSTEINE-RICH PERIPLASMIC PROTEIN OMCB"/>
    <property type="match status" value="1"/>
</dbReference>
<sequence length="562" mass="60567" precursor="true">MTSMGRSLAMFATVVATATAIQAQNNESSMRTGDGLIAVHTSWPEEVRVGDSFSYTVDVENVSDNVTVHAIKLAQKNLQGVSIDSVAMQGDKADQPSGDQASGNQSSQDKSKKQKNQRSNKNNTLSIATLKPGETKTFDIQATADKQGELRSCLEIVDYKPAMCVTARAVKPQLELTKVAPKTANRCNTIELEYALKNGGTGDVGPITITDSLGKGLATIDGESELKFDIDGLKAGDTRRFVARVYASKTGEFSSRATAKADDTDLKSRSQKTTTKVVAADLAANVDGPNRLYGDELAQFTATITNRGDATAEDVRVKVMWPQDANLVDLSDPEMNRAKKQNNNGNESKSNQNGSSDTGSNNNESSNNRDQNAQMADRTLTIDRLEPGQSATFDYAIRPGELDSVMTKVVATNVCTVDAAEDQDNATSRASSTATANTKIVRLAALQLTVVDDEDPVKKGDEVVYTIRVWNEGDAPDQNVKLSARLPEQLSFVQADGPTEVKSEGNHVVFQPIETLKPGDEVTYTVTAKGDGNGPTQMRAELVSNELDGRIRAEEPTRIFQR</sequence>
<feature type="region of interest" description="Disordered" evidence="1">
    <location>
        <begin position="328"/>
        <end position="373"/>
    </location>
</feature>
<protein>
    <submittedName>
        <fullName evidence="4">Large cysteine-rich periplasmic protein omcB</fullName>
    </submittedName>
</protein>
<reference evidence="4 5" key="1">
    <citation type="submission" date="2019-02" db="EMBL/GenBank/DDBJ databases">
        <title>Deep-cultivation of Planctomycetes and their phenomic and genomic characterization uncovers novel biology.</title>
        <authorList>
            <person name="Wiegand S."/>
            <person name="Jogler M."/>
            <person name="Boedeker C."/>
            <person name="Pinto D."/>
            <person name="Vollmers J."/>
            <person name="Rivas-Marin E."/>
            <person name="Kohn T."/>
            <person name="Peeters S.H."/>
            <person name="Heuer A."/>
            <person name="Rast P."/>
            <person name="Oberbeckmann S."/>
            <person name="Bunk B."/>
            <person name="Jeske O."/>
            <person name="Meyerdierks A."/>
            <person name="Storesund J.E."/>
            <person name="Kallscheuer N."/>
            <person name="Luecker S."/>
            <person name="Lage O.M."/>
            <person name="Pohl T."/>
            <person name="Merkel B.J."/>
            <person name="Hornburger P."/>
            <person name="Mueller R.-W."/>
            <person name="Bruemmer F."/>
            <person name="Labrenz M."/>
            <person name="Spormann A.M."/>
            <person name="Op Den Camp H."/>
            <person name="Overmann J."/>
            <person name="Amann R."/>
            <person name="Jetten M.S.M."/>
            <person name="Mascher T."/>
            <person name="Medema M.H."/>
            <person name="Devos D.P."/>
            <person name="Kaster A.-K."/>
            <person name="Ovreas L."/>
            <person name="Rohde M."/>
            <person name="Galperin M.Y."/>
            <person name="Jogler C."/>
        </authorList>
    </citation>
    <scope>NUCLEOTIDE SEQUENCE [LARGE SCALE GENOMIC DNA]</scope>
    <source>
        <strain evidence="4 5">Pan14r</strain>
    </source>
</reference>
<dbReference type="EMBL" id="SJPL01000001">
    <property type="protein sequence ID" value="TWT68302.1"/>
    <property type="molecule type" value="Genomic_DNA"/>
</dbReference>
<evidence type="ECO:0000313" key="4">
    <source>
        <dbReference type="EMBL" id="TWT68302.1"/>
    </source>
</evidence>
<feature type="compositionally biased region" description="Low complexity" evidence="1">
    <location>
        <begin position="341"/>
        <end position="372"/>
    </location>
</feature>
<feature type="region of interest" description="Disordered" evidence="1">
    <location>
        <begin position="89"/>
        <end position="130"/>
    </location>
</feature>
<dbReference type="Proteomes" id="UP000317238">
    <property type="component" value="Unassembled WGS sequence"/>
</dbReference>
<comment type="caution">
    <text evidence="4">The sequence shown here is derived from an EMBL/GenBank/DDBJ whole genome shotgun (WGS) entry which is preliminary data.</text>
</comment>
<dbReference type="RefSeq" id="WP_197203252.1">
    <property type="nucleotide sequence ID" value="NZ_SJPL01000001.1"/>
</dbReference>
<accession>A0A5C5Y4K2</accession>
<feature type="signal peptide" evidence="2">
    <location>
        <begin position="1"/>
        <end position="23"/>
    </location>
</feature>
<proteinExistence type="predicted"/>
<keyword evidence="5" id="KW-1185">Reference proteome</keyword>
<dbReference type="InterPro" id="IPR047589">
    <property type="entry name" value="DUF11_rpt"/>
</dbReference>
<gene>
    <name evidence="4" type="primary">omcB_1</name>
    <name evidence="4" type="ORF">Pan14r_05460</name>
</gene>
<evidence type="ECO:0000313" key="5">
    <source>
        <dbReference type="Proteomes" id="UP000317238"/>
    </source>
</evidence>
<keyword evidence="2" id="KW-0732">Signal</keyword>
<dbReference type="InterPro" id="IPR001434">
    <property type="entry name" value="OmcB-like_DUF11"/>
</dbReference>
<evidence type="ECO:0000256" key="1">
    <source>
        <dbReference type="SAM" id="MobiDB-lite"/>
    </source>
</evidence>
<name>A0A5C5Y4K2_9PLAN</name>
<evidence type="ECO:0000259" key="3">
    <source>
        <dbReference type="Pfam" id="PF01345"/>
    </source>
</evidence>
<dbReference type="NCBIfam" id="TIGR01451">
    <property type="entry name" value="B_ant_repeat"/>
    <property type="match status" value="1"/>
</dbReference>
<feature type="domain" description="DUF11" evidence="3">
    <location>
        <begin position="446"/>
        <end position="547"/>
    </location>
</feature>
<dbReference type="PANTHER" id="PTHR34819">
    <property type="entry name" value="LARGE CYSTEINE-RICH PERIPLASMIC PROTEIN OMCB"/>
    <property type="match status" value="1"/>
</dbReference>
<dbReference type="Gene3D" id="2.60.40.10">
    <property type="entry name" value="Immunoglobulins"/>
    <property type="match status" value="3"/>
</dbReference>